<organism evidence="1 2">
    <name type="scientific">Solanum bulbocastanum</name>
    <name type="common">Wild potato</name>
    <dbReference type="NCBI Taxonomy" id="147425"/>
    <lineage>
        <taxon>Eukaryota</taxon>
        <taxon>Viridiplantae</taxon>
        <taxon>Streptophyta</taxon>
        <taxon>Embryophyta</taxon>
        <taxon>Tracheophyta</taxon>
        <taxon>Spermatophyta</taxon>
        <taxon>Magnoliopsida</taxon>
        <taxon>eudicotyledons</taxon>
        <taxon>Gunneridae</taxon>
        <taxon>Pentapetalae</taxon>
        <taxon>asterids</taxon>
        <taxon>lamiids</taxon>
        <taxon>Solanales</taxon>
        <taxon>Solanaceae</taxon>
        <taxon>Solanoideae</taxon>
        <taxon>Solaneae</taxon>
        <taxon>Solanum</taxon>
    </lineage>
</organism>
<accession>A0AAN8T7P5</accession>
<proteinExistence type="predicted"/>
<evidence type="ECO:0000313" key="1">
    <source>
        <dbReference type="EMBL" id="KAK6780262.1"/>
    </source>
</evidence>
<reference evidence="1 2" key="1">
    <citation type="submission" date="2024-02" db="EMBL/GenBank/DDBJ databases">
        <title>de novo genome assembly of Solanum bulbocastanum strain 11H21.</title>
        <authorList>
            <person name="Hosaka A.J."/>
        </authorList>
    </citation>
    <scope>NUCLEOTIDE SEQUENCE [LARGE SCALE GENOMIC DNA]</scope>
    <source>
        <tissue evidence="1">Young leaves</tissue>
    </source>
</reference>
<dbReference type="AlphaFoldDB" id="A0AAN8T7P5"/>
<evidence type="ECO:0000313" key="2">
    <source>
        <dbReference type="Proteomes" id="UP001371456"/>
    </source>
</evidence>
<protein>
    <submittedName>
        <fullName evidence="1">Uncharacterized protein</fullName>
    </submittedName>
</protein>
<dbReference type="EMBL" id="JBANQN010000009">
    <property type="protein sequence ID" value="KAK6780262.1"/>
    <property type="molecule type" value="Genomic_DNA"/>
</dbReference>
<gene>
    <name evidence="1" type="ORF">RDI58_022446</name>
</gene>
<comment type="caution">
    <text evidence="1">The sequence shown here is derived from an EMBL/GenBank/DDBJ whole genome shotgun (WGS) entry which is preliminary data.</text>
</comment>
<keyword evidence="2" id="KW-1185">Reference proteome</keyword>
<dbReference type="Proteomes" id="UP001371456">
    <property type="component" value="Unassembled WGS sequence"/>
</dbReference>
<name>A0AAN8T7P5_SOLBU</name>
<sequence>MLPNFYQRLENSKWICFTVETYKENEQWVTEFYGNLMKTDMSQDHNIEAFKAKDCKSGTWIASKLCMGKSVPWATTKVIILCSDLMAKARI</sequence>